<dbReference type="AlphaFoldDB" id="A0A382IJV5"/>
<dbReference type="GO" id="GO:0008690">
    <property type="term" value="F:3-deoxy-manno-octulosonate cytidylyltransferase activity"/>
    <property type="evidence" value="ECO:0007669"/>
    <property type="project" value="InterPro"/>
</dbReference>
<proteinExistence type="predicted"/>
<keyword evidence="2" id="KW-0548">Nucleotidyltransferase</keyword>
<reference evidence="3" key="1">
    <citation type="submission" date="2018-05" db="EMBL/GenBank/DDBJ databases">
        <authorList>
            <person name="Lanie J.A."/>
            <person name="Ng W.-L."/>
            <person name="Kazmierczak K.M."/>
            <person name="Andrzejewski T.M."/>
            <person name="Davidsen T.M."/>
            <person name="Wayne K.J."/>
            <person name="Tettelin H."/>
            <person name="Glass J.I."/>
            <person name="Rusch D."/>
            <person name="Podicherti R."/>
            <person name="Tsui H.-C.T."/>
            <person name="Winkler M.E."/>
        </authorList>
    </citation>
    <scope>NUCLEOTIDE SEQUENCE</scope>
</reference>
<dbReference type="InterPro" id="IPR004528">
    <property type="entry name" value="KdsB"/>
</dbReference>
<dbReference type="EMBL" id="UINC01067909">
    <property type="protein sequence ID" value="SVC00044.1"/>
    <property type="molecule type" value="Genomic_DNA"/>
</dbReference>
<dbReference type="Gene3D" id="3.90.550.10">
    <property type="entry name" value="Spore Coat Polysaccharide Biosynthesis Protein SpsA, Chain A"/>
    <property type="match status" value="1"/>
</dbReference>
<dbReference type="GO" id="GO:0005829">
    <property type="term" value="C:cytosol"/>
    <property type="evidence" value="ECO:0007669"/>
    <property type="project" value="TreeGrafter"/>
</dbReference>
<sequence>MSASRLKGKPLLKINNLPIICHVVEKAKEADIGEVIVATEDKEIAIAVKKNGGKAILTGNHNTGTDRIFEAFQKLKTKDVDYVLNLQGDEPMIDPKDIINLNNLMIKNNSEIGTLASVIKENTILNDENVVKVITKEKLEKNNFTKATNFSRKNLSKQNSNIYHHIGIYAYKVSVLEKFINFNQTKNEVENRLEQLRALDNNITIMVALAKSSPIGIDTKEDYLAIKKIMEYKS</sequence>
<organism evidence="3">
    <name type="scientific">marine metagenome</name>
    <dbReference type="NCBI Taxonomy" id="408172"/>
    <lineage>
        <taxon>unclassified sequences</taxon>
        <taxon>metagenomes</taxon>
        <taxon>ecological metagenomes</taxon>
    </lineage>
</organism>
<dbReference type="Pfam" id="PF02348">
    <property type="entry name" value="CTP_transf_3"/>
    <property type="match status" value="1"/>
</dbReference>
<evidence type="ECO:0000256" key="2">
    <source>
        <dbReference type="ARBA" id="ARBA00022695"/>
    </source>
</evidence>
<protein>
    <recommendedName>
        <fullName evidence="4">3-deoxy-manno-octulosonate cytidylyltransferase</fullName>
    </recommendedName>
</protein>
<dbReference type="InterPro" id="IPR003329">
    <property type="entry name" value="Cytidylyl_trans"/>
</dbReference>
<dbReference type="PANTHER" id="PTHR42866">
    <property type="entry name" value="3-DEOXY-MANNO-OCTULOSONATE CYTIDYLYLTRANSFERASE"/>
    <property type="match status" value="1"/>
</dbReference>
<evidence type="ECO:0008006" key="4">
    <source>
        <dbReference type="Google" id="ProtNLM"/>
    </source>
</evidence>
<evidence type="ECO:0000313" key="3">
    <source>
        <dbReference type="EMBL" id="SVC00044.1"/>
    </source>
</evidence>
<keyword evidence="1" id="KW-0808">Transferase</keyword>
<accession>A0A382IJV5</accession>
<dbReference type="SUPFAM" id="SSF53448">
    <property type="entry name" value="Nucleotide-diphospho-sugar transferases"/>
    <property type="match status" value="1"/>
</dbReference>
<dbReference type="NCBIfam" id="NF003952">
    <property type="entry name" value="PRK05450.1-5"/>
    <property type="match status" value="1"/>
</dbReference>
<dbReference type="NCBIfam" id="TIGR00466">
    <property type="entry name" value="kdsB"/>
    <property type="match status" value="1"/>
</dbReference>
<evidence type="ECO:0000256" key="1">
    <source>
        <dbReference type="ARBA" id="ARBA00022679"/>
    </source>
</evidence>
<dbReference type="PANTHER" id="PTHR42866:SF2">
    <property type="entry name" value="3-DEOXY-MANNO-OCTULOSONATE CYTIDYLYLTRANSFERASE, MITOCHONDRIAL"/>
    <property type="match status" value="1"/>
</dbReference>
<gene>
    <name evidence="3" type="ORF">METZ01_LOCUS252898</name>
</gene>
<name>A0A382IJV5_9ZZZZ</name>
<dbReference type="InterPro" id="IPR029044">
    <property type="entry name" value="Nucleotide-diphossugar_trans"/>
</dbReference>